<organism evidence="1 2">
    <name type="scientific">Flavobacterium polysaccharolyticum</name>
    <dbReference type="NCBI Taxonomy" id="3133148"/>
    <lineage>
        <taxon>Bacteria</taxon>
        <taxon>Pseudomonadati</taxon>
        <taxon>Bacteroidota</taxon>
        <taxon>Flavobacteriia</taxon>
        <taxon>Flavobacteriales</taxon>
        <taxon>Flavobacteriaceae</taxon>
        <taxon>Flavobacterium</taxon>
    </lineage>
</organism>
<proteinExistence type="predicted"/>
<evidence type="ECO:0008006" key="3">
    <source>
        <dbReference type="Google" id="ProtNLM"/>
    </source>
</evidence>
<comment type="caution">
    <text evidence="1">The sequence shown here is derived from an EMBL/GenBank/DDBJ whole genome shotgun (WGS) entry which is preliminary data.</text>
</comment>
<protein>
    <recommendedName>
        <fullName evidence="3">Tetratricopeptide repeat protein</fullName>
    </recommendedName>
</protein>
<dbReference type="Proteomes" id="UP001468798">
    <property type="component" value="Unassembled WGS sequence"/>
</dbReference>
<accession>A0ABU9NSC0</accession>
<dbReference type="Gene3D" id="1.25.40.10">
    <property type="entry name" value="Tetratricopeptide repeat domain"/>
    <property type="match status" value="1"/>
</dbReference>
<dbReference type="InterPro" id="IPR011990">
    <property type="entry name" value="TPR-like_helical_dom_sf"/>
</dbReference>
<sequence length="225" mass="26691">MKVQQKMISKIILIFPIILYAQSNHEQLMDSEKEIKSISYEVIETIRTAFGSTKVVYVVSNKNMINTYDLGHNNTREVREIITYKKKRIPKELKIKNKELQDVKESQQIKDVKDDKIVAVQKINPNKTITIIPLETYERIVEQGIRSSELYSQLADAYFYKNDYAKASKYYFEFFTIEKKIQPEFYFRYAVTMDKLGQKEKSKELLMTYEALLKKHKKPDSKTHY</sequence>
<gene>
    <name evidence="1" type="ORF">WFZ86_16600</name>
</gene>
<evidence type="ECO:0000313" key="1">
    <source>
        <dbReference type="EMBL" id="MEM0578124.1"/>
    </source>
</evidence>
<dbReference type="SUPFAM" id="SSF48452">
    <property type="entry name" value="TPR-like"/>
    <property type="match status" value="1"/>
</dbReference>
<evidence type="ECO:0000313" key="2">
    <source>
        <dbReference type="Proteomes" id="UP001468798"/>
    </source>
</evidence>
<dbReference type="RefSeq" id="WP_342692967.1">
    <property type="nucleotide sequence ID" value="NZ_JBCGDP010000019.1"/>
</dbReference>
<dbReference type="EMBL" id="JBCGDP010000019">
    <property type="protein sequence ID" value="MEM0578124.1"/>
    <property type="molecule type" value="Genomic_DNA"/>
</dbReference>
<reference evidence="1 2" key="1">
    <citation type="submission" date="2024-03" db="EMBL/GenBank/DDBJ databases">
        <title>Two novel species of the genus Flavobacterium exhibiting potentially degradation of complex polysaccharides.</title>
        <authorList>
            <person name="Lian X."/>
        </authorList>
    </citation>
    <scope>NUCLEOTIDE SEQUENCE [LARGE SCALE GENOMIC DNA]</scope>
    <source>
        <strain evidence="1 2">N6</strain>
    </source>
</reference>
<name>A0ABU9NSC0_9FLAO</name>
<keyword evidence="2" id="KW-1185">Reference proteome</keyword>